<feature type="domain" description="Reverse transcriptase" evidence="1">
    <location>
        <begin position="1"/>
        <end position="81"/>
    </location>
</feature>
<reference evidence="2" key="1">
    <citation type="submission" date="2022-03" db="EMBL/GenBank/DDBJ databases">
        <authorList>
            <person name="Tunstrom K."/>
        </authorList>
    </citation>
    <scope>NUCLEOTIDE SEQUENCE</scope>
</reference>
<dbReference type="InterPro" id="IPR000477">
    <property type="entry name" value="RT_dom"/>
</dbReference>
<proteinExistence type="predicted"/>
<evidence type="ECO:0000259" key="1">
    <source>
        <dbReference type="PROSITE" id="PS50878"/>
    </source>
</evidence>
<dbReference type="AlphaFoldDB" id="A0AAU9UH97"/>
<gene>
    <name evidence="2" type="ORF">EEDITHA_LOCUS11556</name>
</gene>
<protein>
    <recommendedName>
        <fullName evidence="1">Reverse transcriptase domain-containing protein</fullName>
    </recommendedName>
</protein>
<dbReference type="PROSITE" id="PS50878">
    <property type="entry name" value="RT_POL"/>
    <property type="match status" value="1"/>
</dbReference>
<sequence length="81" mass="9223">MFTAELEDAFKLLERKGFFVNIVYGAYITHIRFADDIVVTAESLKDLSTMLGDLDGVSQRVGFKMDMTKIMSNIHVVLELY</sequence>
<organism evidence="2 3">
    <name type="scientific">Euphydryas editha</name>
    <name type="common">Edith's checkerspot</name>
    <dbReference type="NCBI Taxonomy" id="104508"/>
    <lineage>
        <taxon>Eukaryota</taxon>
        <taxon>Metazoa</taxon>
        <taxon>Ecdysozoa</taxon>
        <taxon>Arthropoda</taxon>
        <taxon>Hexapoda</taxon>
        <taxon>Insecta</taxon>
        <taxon>Pterygota</taxon>
        <taxon>Neoptera</taxon>
        <taxon>Endopterygota</taxon>
        <taxon>Lepidoptera</taxon>
        <taxon>Glossata</taxon>
        <taxon>Ditrysia</taxon>
        <taxon>Papilionoidea</taxon>
        <taxon>Nymphalidae</taxon>
        <taxon>Nymphalinae</taxon>
        <taxon>Euphydryas</taxon>
    </lineage>
</organism>
<evidence type="ECO:0000313" key="3">
    <source>
        <dbReference type="Proteomes" id="UP001153954"/>
    </source>
</evidence>
<dbReference type="EMBL" id="CAKOGL010000016">
    <property type="protein sequence ID" value="CAH2096185.1"/>
    <property type="molecule type" value="Genomic_DNA"/>
</dbReference>
<keyword evidence="3" id="KW-1185">Reference proteome</keyword>
<comment type="caution">
    <text evidence="2">The sequence shown here is derived from an EMBL/GenBank/DDBJ whole genome shotgun (WGS) entry which is preliminary data.</text>
</comment>
<dbReference type="Proteomes" id="UP001153954">
    <property type="component" value="Unassembled WGS sequence"/>
</dbReference>
<name>A0AAU9UH97_EUPED</name>
<evidence type="ECO:0000313" key="2">
    <source>
        <dbReference type="EMBL" id="CAH2096185.1"/>
    </source>
</evidence>
<accession>A0AAU9UH97</accession>